<gene>
    <name evidence="2" type="ORF">EQG79_15865</name>
</gene>
<comment type="caution">
    <text evidence="2">The sequence shown here is derived from an EMBL/GenBank/DDBJ whole genome shotgun (WGS) entry which is preliminary data.</text>
</comment>
<name>A0A4V1RW75_9BACT</name>
<feature type="domain" description="NAD(P)-binding" evidence="1">
    <location>
        <begin position="12"/>
        <end position="182"/>
    </location>
</feature>
<sequence length="218" mass="24926">MTHSTHTYLVFGGTGRTGRHFISVVLNDGHKVKALVRQPEKIDIHHPNLELVKGSVTDYEPIDDLLKGVDFVISMLGDAQMQKLQTVNALFVRKLIPAMRRQSVKRFLYQAGGFTRPYKKELPFMNWLLKQTLVRFSGLLGQHRDNEAVINYLVEEAPDIEWMVHRAGLYGDDPSKGILTRSKTKFSIAPFIDCATYNYHLLSDNSAIHTYDLSYYQP</sequence>
<dbReference type="SUPFAM" id="SSF51735">
    <property type="entry name" value="NAD(P)-binding Rossmann-fold domains"/>
    <property type="match status" value="1"/>
</dbReference>
<dbReference type="InterPro" id="IPR051606">
    <property type="entry name" value="Polyketide_Oxido-like"/>
</dbReference>
<dbReference type="EMBL" id="SBLB01000004">
    <property type="protein sequence ID" value="RYC69288.1"/>
    <property type="molecule type" value="Genomic_DNA"/>
</dbReference>
<dbReference type="PANTHER" id="PTHR43355:SF2">
    <property type="entry name" value="FLAVIN REDUCTASE (NADPH)"/>
    <property type="match status" value="1"/>
</dbReference>
<dbReference type="InterPro" id="IPR016040">
    <property type="entry name" value="NAD(P)-bd_dom"/>
</dbReference>
<dbReference type="Pfam" id="PF13460">
    <property type="entry name" value="NAD_binding_10"/>
    <property type="match status" value="1"/>
</dbReference>
<dbReference type="AlphaFoldDB" id="A0A4V1RW75"/>
<dbReference type="Proteomes" id="UP000290407">
    <property type="component" value="Unassembled WGS sequence"/>
</dbReference>
<dbReference type="InterPro" id="IPR036291">
    <property type="entry name" value="NAD(P)-bd_dom_sf"/>
</dbReference>
<evidence type="ECO:0000259" key="1">
    <source>
        <dbReference type="Pfam" id="PF13460"/>
    </source>
</evidence>
<dbReference type="GO" id="GO:0016646">
    <property type="term" value="F:oxidoreductase activity, acting on the CH-NH group of donors, NAD or NADP as acceptor"/>
    <property type="evidence" value="ECO:0007669"/>
    <property type="project" value="TreeGrafter"/>
</dbReference>
<evidence type="ECO:0000313" key="3">
    <source>
        <dbReference type="Proteomes" id="UP000290407"/>
    </source>
</evidence>
<proteinExistence type="predicted"/>
<protein>
    <submittedName>
        <fullName evidence="2">NAD-dependent epimerase/dehydratase family protein</fullName>
    </submittedName>
</protein>
<organism evidence="2 3">
    <name type="scientific">Spirosoma sordidisoli</name>
    <dbReference type="NCBI Taxonomy" id="2502893"/>
    <lineage>
        <taxon>Bacteria</taxon>
        <taxon>Pseudomonadati</taxon>
        <taxon>Bacteroidota</taxon>
        <taxon>Cytophagia</taxon>
        <taxon>Cytophagales</taxon>
        <taxon>Cytophagaceae</taxon>
        <taxon>Spirosoma</taxon>
    </lineage>
</organism>
<keyword evidence="3" id="KW-1185">Reference proteome</keyword>
<accession>A0A4V1RW75</accession>
<evidence type="ECO:0000313" key="2">
    <source>
        <dbReference type="EMBL" id="RYC69288.1"/>
    </source>
</evidence>
<reference evidence="2 3" key="1">
    <citation type="submission" date="2019-01" db="EMBL/GenBank/DDBJ databases">
        <title>Spirosoma flava sp. nov., a propanil-degrading bacterium isolated from herbicide-contaminated soil.</title>
        <authorList>
            <person name="Zhang L."/>
            <person name="Jiang J.-D."/>
        </authorList>
    </citation>
    <scope>NUCLEOTIDE SEQUENCE [LARGE SCALE GENOMIC DNA]</scope>
    <source>
        <strain evidence="2 3">TY50</strain>
    </source>
</reference>
<dbReference type="Gene3D" id="3.40.50.720">
    <property type="entry name" value="NAD(P)-binding Rossmann-like Domain"/>
    <property type="match status" value="1"/>
</dbReference>
<dbReference type="PANTHER" id="PTHR43355">
    <property type="entry name" value="FLAVIN REDUCTASE (NADPH)"/>
    <property type="match status" value="1"/>
</dbReference>